<dbReference type="PRINTS" id="PR00188">
    <property type="entry name" value="PLANTGLOBIN"/>
</dbReference>
<protein>
    <recommendedName>
        <fullName evidence="10">Globin domain-containing protein</fullName>
    </recommendedName>
</protein>
<evidence type="ECO:0000256" key="3">
    <source>
        <dbReference type="ARBA" id="ARBA00007609"/>
    </source>
</evidence>
<dbReference type="PANTHER" id="PTHR22924">
    <property type="entry name" value="LEGHEMOGLOBIN-RELATED"/>
    <property type="match status" value="1"/>
</dbReference>
<evidence type="ECO:0000256" key="9">
    <source>
        <dbReference type="ARBA" id="ARBA00023242"/>
    </source>
</evidence>
<evidence type="ECO:0000256" key="1">
    <source>
        <dbReference type="ARBA" id="ARBA00004123"/>
    </source>
</evidence>
<comment type="similarity">
    <text evidence="3">Belongs to the plant globin family.</text>
</comment>
<evidence type="ECO:0000313" key="12">
    <source>
        <dbReference type="Proteomes" id="UP001605036"/>
    </source>
</evidence>
<organism evidence="11 12">
    <name type="scientific">Riccia fluitans</name>
    <dbReference type="NCBI Taxonomy" id="41844"/>
    <lineage>
        <taxon>Eukaryota</taxon>
        <taxon>Viridiplantae</taxon>
        <taxon>Streptophyta</taxon>
        <taxon>Embryophyta</taxon>
        <taxon>Marchantiophyta</taxon>
        <taxon>Marchantiopsida</taxon>
        <taxon>Marchantiidae</taxon>
        <taxon>Marchantiales</taxon>
        <taxon>Ricciaceae</taxon>
        <taxon>Riccia</taxon>
    </lineage>
</organism>
<keyword evidence="6" id="KW-0349">Heme</keyword>
<sequence length="121" mass="13279">MADSTVITEQSELVTESWQMLKQDSAALSLIFFAKIFEIAPQAKALFSCLRDDPDSPLEEQAHALHVFKLVAKVALLETVASALPEDWSAEKKEATKAGWSEAFDEITSVLIAEIDAVRNA</sequence>
<dbReference type="GO" id="GO:0005737">
    <property type="term" value="C:cytoplasm"/>
    <property type="evidence" value="ECO:0007669"/>
    <property type="project" value="UniProtKB-SubCell"/>
</dbReference>
<keyword evidence="5" id="KW-0963">Cytoplasm</keyword>
<dbReference type="GO" id="GO:0005634">
    <property type="term" value="C:nucleus"/>
    <property type="evidence" value="ECO:0007669"/>
    <property type="project" value="UniProtKB-SubCell"/>
</dbReference>
<dbReference type="PANTHER" id="PTHR22924:SF98">
    <property type="entry name" value="NON-SYMBIOTIC HEMOGLOBIN 3"/>
    <property type="match status" value="1"/>
</dbReference>
<keyword evidence="9" id="KW-0539">Nucleus</keyword>
<evidence type="ECO:0000256" key="6">
    <source>
        <dbReference type="ARBA" id="ARBA00022617"/>
    </source>
</evidence>
<dbReference type="AlphaFoldDB" id="A0ABD1ZLD0"/>
<reference evidence="11 12" key="1">
    <citation type="submission" date="2024-09" db="EMBL/GenBank/DDBJ databases">
        <title>Chromosome-scale assembly of Riccia fluitans.</title>
        <authorList>
            <person name="Paukszto L."/>
            <person name="Sawicki J."/>
            <person name="Karawczyk K."/>
            <person name="Piernik-Szablinska J."/>
            <person name="Szczecinska M."/>
            <person name="Mazdziarz M."/>
        </authorList>
    </citation>
    <scope>NUCLEOTIDE SEQUENCE [LARGE SCALE GENOMIC DNA]</scope>
    <source>
        <strain evidence="11">Rf_01</strain>
        <tissue evidence="11">Aerial parts of the thallus</tissue>
    </source>
</reference>
<dbReference type="InterPro" id="IPR001032">
    <property type="entry name" value="Leghaemoglobin-like"/>
</dbReference>
<comment type="subunit">
    <text evidence="4">Homodimer.</text>
</comment>
<dbReference type="InterPro" id="IPR000971">
    <property type="entry name" value="Globin"/>
</dbReference>
<evidence type="ECO:0000313" key="11">
    <source>
        <dbReference type="EMBL" id="KAL2652173.1"/>
    </source>
</evidence>
<evidence type="ECO:0000256" key="7">
    <source>
        <dbReference type="ARBA" id="ARBA00022723"/>
    </source>
</evidence>
<keyword evidence="8" id="KW-0408">Iron</keyword>
<dbReference type="PROSITE" id="PS01033">
    <property type="entry name" value="GLOBIN"/>
    <property type="match status" value="1"/>
</dbReference>
<evidence type="ECO:0000256" key="8">
    <source>
        <dbReference type="ARBA" id="ARBA00023004"/>
    </source>
</evidence>
<comment type="subcellular location">
    <subcellularLocation>
        <location evidence="2">Cytoplasm</location>
    </subcellularLocation>
    <subcellularLocation>
        <location evidence="1">Nucleus</location>
    </subcellularLocation>
</comment>
<comment type="caution">
    <text evidence="11">The sequence shown here is derived from an EMBL/GenBank/DDBJ whole genome shotgun (WGS) entry which is preliminary data.</text>
</comment>
<dbReference type="SUPFAM" id="SSF46458">
    <property type="entry name" value="Globin-like"/>
    <property type="match status" value="1"/>
</dbReference>
<evidence type="ECO:0000256" key="4">
    <source>
        <dbReference type="ARBA" id="ARBA00011738"/>
    </source>
</evidence>
<dbReference type="InterPro" id="IPR009050">
    <property type="entry name" value="Globin-like_sf"/>
</dbReference>
<dbReference type="Gene3D" id="1.10.490.10">
    <property type="entry name" value="Globins"/>
    <property type="match status" value="1"/>
</dbReference>
<keyword evidence="12" id="KW-1185">Reference proteome</keyword>
<evidence type="ECO:0000259" key="10">
    <source>
        <dbReference type="PROSITE" id="PS01033"/>
    </source>
</evidence>
<accession>A0ABD1ZLD0</accession>
<proteinExistence type="inferred from homology"/>
<name>A0ABD1ZLD0_9MARC</name>
<dbReference type="InterPro" id="IPR012292">
    <property type="entry name" value="Globin/Proto"/>
</dbReference>
<evidence type="ECO:0000256" key="5">
    <source>
        <dbReference type="ARBA" id="ARBA00022490"/>
    </source>
</evidence>
<dbReference type="GO" id="GO:0046872">
    <property type="term" value="F:metal ion binding"/>
    <property type="evidence" value="ECO:0007669"/>
    <property type="project" value="UniProtKB-KW"/>
</dbReference>
<evidence type="ECO:0000256" key="2">
    <source>
        <dbReference type="ARBA" id="ARBA00004496"/>
    </source>
</evidence>
<gene>
    <name evidence="11" type="ORF">R1flu_020301</name>
</gene>
<keyword evidence="7" id="KW-0479">Metal-binding</keyword>
<dbReference type="Proteomes" id="UP001605036">
    <property type="component" value="Unassembled WGS sequence"/>
</dbReference>
<dbReference type="EMBL" id="JBHFFA010000001">
    <property type="protein sequence ID" value="KAL2652173.1"/>
    <property type="molecule type" value="Genomic_DNA"/>
</dbReference>
<feature type="domain" description="Globin" evidence="10">
    <location>
        <begin position="5"/>
        <end position="116"/>
    </location>
</feature>